<keyword evidence="3" id="KW-1185">Reference proteome</keyword>
<feature type="region of interest" description="Disordered" evidence="1">
    <location>
        <begin position="42"/>
        <end position="65"/>
    </location>
</feature>
<reference evidence="2" key="1">
    <citation type="submission" date="2013-11" db="EMBL/GenBank/DDBJ databases">
        <title>Genome sequence of the fusiform rust pathogen reveals effectors for host alternation and coevolution with pine.</title>
        <authorList>
            <consortium name="DOE Joint Genome Institute"/>
            <person name="Smith K."/>
            <person name="Pendleton A."/>
            <person name="Kubisiak T."/>
            <person name="Anderson C."/>
            <person name="Salamov A."/>
            <person name="Aerts A."/>
            <person name="Riley R."/>
            <person name="Clum A."/>
            <person name="Lindquist E."/>
            <person name="Ence D."/>
            <person name="Campbell M."/>
            <person name="Kronenberg Z."/>
            <person name="Feau N."/>
            <person name="Dhillon B."/>
            <person name="Hamelin R."/>
            <person name="Burleigh J."/>
            <person name="Smith J."/>
            <person name="Yandell M."/>
            <person name="Nelson C."/>
            <person name="Grigoriev I."/>
            <person name="Davis J."/>
        </authorList>
    </citation>
    <scope>NUCLEOTIDE SEQUENCE</scope>
    <source>
        <strain evidence="2">G11</strain>
    </source>
</reference>
<dbReference type="Pfam" id="PF20174">
    <property type="entry name" value="DUF6540"/>
    <property type="match status" value="1"/>
</dbReference>
<evidence type="ECO:0000256" key="1">
    <source>
        <dbReference type="SAM" id="MobiDB-lite"/>
    </source>
</evidence>
<dbReference type="InterPro" id="IPR046670">
    <property type="entry name" value="DUF6540"/>
</dbReference>
<dbReference type="OrthoDB" id="3016366at2759"/>
<dbReference type="AlphaFoldDB" id="A0A9P6NGS7"/>
<feature type="compositionally biased region" description="Low complexity" evidence="1">
    <location>
        <begin position="52"/>
        <end position="65"/>
    </location>
</feature>
<gene>
    <name evidence="2" type="ORF">CROQUDRAFT_660731</name>
</gene>
<evidence type="ECO:0000313" key="3">
    <source>
        <dbReference type="Proteomes" id="UP000886653"/>
    </source>
</evidence>
<name>A0A9P6NGS7_9BASI</name>
<accession>A0A9P6NGS7</accession>
<protein>
    <submittedName>
        <fullName evidence="2">Uncharacterized protein</fullName>
    </submittedName>
</protein>
<proteinExistence type="predicted"/>
<organism evidence="2 3">
    <name type="scientific">Cronartium quercuum f. sp. fusiforme G11</name>
    <dbReference type="NCBI Taxonomy" id="708437"/>
    <lineage>
        <taxon>Eukaryota</taxon>
        <taxon>Fungi</taxon>
        <taxon>Dikarya</taxon>
        <taxon>Basidiomycota</taxon>
        <taxon>Pucciniomycotina</taxon>
        <taxon>Pucciniomycetes</taxon>
        <taxon>Pucciniales</taxon>
        <taxon>Coleosporiaceae</taxon>
        <taxon>Cronartium</taxon>
    </lineage>
</organism>
<dbReference type="EMBL" id="MU167309">
    <property type="protein sequence ID" value="KAG0143839.1"/>
    <property type="molecule type" value="Genomic_DNA"/>
</dbReference>
<dbReference type="Proteomes" id="UP000886653">
    <property type="component" value="Unassembled WGS sequence"/>
</dbReference>
<evidence type="ECO:0000313" key="2">
    <source>
        <dbReference type="EMBL" id="KAG0143839.1"/>
    </source>
</evidence>
<comment type="caution">
    <text evidence="2">The sequence shown here is derived from an EMBL/GenBank/DDBJ whole genome shotgun (WGS) entry which is preliminary data.</text>
</comment>
<sequence length="202" mass="22749">MPLLTRARHPNIYLTIHIRPSSFPPRYHWGIFIPHPHIPASNSSLEPGPSHSTSGPSYGAPGSSYSPPVAERGVNFHVVDHPRAPYWRFEADFNYNLNASAYVAAAIIIGQLNGTNIQHIHGLLSAIPIDVIPPEDVGIEQMFTCRVWIREAIRVLHRAGIIQCDSVHELEWELRGYGERARYFADHGHFQGAYVEPSRFSR</sequence>